<comment type="caution">
    <text evidence="1">The sequence shown here is derived from an EMBL/GenBank/DDBJ whole genome shotgun (WGS) entry which is preliminary data.</text>
</comment>
<dbReference type="Proteomes" id="UP000325081">
    <property type="component" value="Unassembled WGS sequence"/>
</dbReference>
<dbReference type="EMBL" id="BKCP01007405">
    <property type="protein sequence ID" value="GER46145.1"/>
    <property type="molecule type" value="Genomic_DNA"/>
</dbReference>
<evidence type="ECO:0000313" key="1">
    <source>
        <dbReference type="EMBL" id="GER46145.1"/>
    </source>
</evidence>
<dbReference type="AlphaFoldDB" id="A0A5A7QLE3"/>
<gene>
    <name evidence="1" type="ORF">STAS_23129</name>
</gene>
<sequence length="153" mass="17966">MEIHPCLTVINRRGTQIKEIRIRKKGSGPAMRLIKQLSLYKIPKLELETKAESGKTSSGSRYEMKLRSLRAFFIRLSHHDKESRFLNYMDPYSLHLHLLRLDEREPREDSLVDDSRSHSAFWDGEVSLSFLYSPYVIIYFLPVEKGQTPRLVE</sequence>
<keyword evidence="2" id="KW-1185">Reference proteome</keyword>
<name>A0A5A7QLE3_STRAF</name>
<accession>A0A5A7QLE3</accession>
<organism evidence="1 2">
    <name type="scientific">Striga asiatica</name>
    <name type="common">Asiatic witchweed</name>
    <name type="synonym">Buchnera asiatica</name>
    <dbReference type="NCBI Taxonomy" id="4170"/>
    <lineage>
        <taxon>Eukaryota</taxon>
        <taxon>Viridiplantae</taxon>
        <taxon>Streptophyta</taxon>
        <taxon>Embryophyta</taxon>
        <taxon>Tracheophyta</taxon>
        <taxon>Spermatophyta</taxon>
        <taxon>Magnoliopsida</taxon>
        <taxon>eudicotyledons</taxon>
        <taxon>Gunneridae</taxon>
        <taxon>Pentapetalae</taxon>
        <taxon>asterids</taxon>
        <taxon>lamiids</taxon>
        <taxon>Lamiales</taxon>
        <taxon>Orobanchaceae</taxon>
        <taxon>Buchnereae</taxon>
        <taxon>Striga</taxon>
    </lineage>
</organism>
<proteinExistence type="predicted"/>
<protein>
    <submittedName>
        <fullName evidence="1">Inositol requiring 1-1</fullName>
    </submittedName>
</protein>
<reference evidence="2" key="1">
    <citation type="journal article" date="2019" name="Curr. Biol.">
        <title>Genome Sequence of Striga asiatica Provides Insight into the Evolution of Plant Parasitism.</title>
        <authorList>
            <person name="Yoshida S."/>
            <person name="Kim S."/>
            <person name="Wafula E.K."/>
            <person name="Tanskanen J."/>
            <person name="Kim Y.M."/>
            <person name="Honaas L."/>
            <person name="Yang Z."/>
            <person name="Spallek T."/>
            <person name="Conn C.E."/>
            <person name="Ichihashi Y."/>
            <person name="Cheong K."/>
            <person name="Cui S."/>
            <person name="Der J.P."/>
            <person name="Gundlach H."/>
            <person name="Jiao Y."/>
            <person name="Hori C."/>
            <person name="Ishida J.K."/>
            <person name="Kasahara H."/>
            <person name="Kiba T."/>
            <person name="Kim M.S."/>
            <person name="Koo N."/>
            <person name="Laohavisit A."/>
            <person name="Lee Y.H."/>
            <person name="Lumba S."/>
            <person name="McCourt P."/>
            <person name="Mortimer J.C."/>
            <person name="Mutuku J.M."/>
            <person name="Nomura T."/>
            <person name="Sasaki-Sekimoto Y."/>
            <person name="Seto Y."/>
            <person name="Wang Y."/>
            <person name="Wakatake T."/>
            <person name="Sakakibara H."/>
            <person name="Demura T."/>
            <person name="Yamaguchi S."/>
            <person name="Yoneyama K."/>
            <person name="Manabe R.I."/>
            <person name="Nelson D.C."/>
            <person name="Schulman A.H."/>
            <person name="Timko M.P."/>
            <person name="dePamphilis C.W."/>
            <person name="Choi D."/>
            <person name="Shirasu K."/>
        </authorList>
    </citation>
    <scope>NUCLEOTIDE SEQUENCE [LARGE SCALE GENOMIC DNA]</scope>
    <source>
        <strain evidence="2">cv. UVA1</strain>
    </source>
</reference>
<evidence type="ECO:0000313" key="2">
    <source>
        <dbReference type="Proteomes" id="UP000325081"/>
    </source>
</evidence>